<evidence type="ECO:0000313" key="2">
    <source>
        <dbReference type="Proteomes" id="UP000188605"/>
    </source>
</evidence>
<keyword evidence="2" id="KW-1185">Reference proteome</keyword>
<dbReference type="Proteomes" id="UP000188605">
    <property type="component" value="Unassembled WGS sequence"/>
</dbReference>
<dbReference type="EMBL" id="LJDB01000104">
    <property type="protein sequence ID" value="ONI37833.1"/>
    <property type="molecule type" value="Genomic_DNA"/>
</dbReference>
<organism evidence="1 2">
    <name type="scientific">Candidatus Epulonipiscium fishelsonii</name>
    <dbReference type="NCBI Taxonomy" id="77094"/>
    <lineage>
        <taxon>Bacteria</taxon>
        <taxon>Bacillati</taxon>
        <taxon>Bacillota</taxon>
        <taxon>Clostridia</taxon>
        <taxon>Lachnospirales</taxon>
        <taxon>Lachnospiraceae</taxon>
        <taxon>Candidatus Epulonipiscium</taxon>
    </lineage>
</organism>
<proteinExistence type="predicted"/>
<protein>
    <submittedName>
        <fullName evidence="1">Uncharacterized protein</fullName>
    </submittedName>
</protein>
<name>A0ACC8X7S8_9FIRM</name>
<reference evidence="1" key="1">
    <citation type="submission" date="2016-08" db="EMBL/GenBank/DDBJ databases">
        <authorList>
            <person name="Ngugi D.K."/>
            <person name="Miyake S."/>
            <person name="Stingl U."/>
        </authorList>
    </citation>
    <scope>NUCLEOTIDE SEQUENCE</scope>
    <source>
        <strain evidence="1">SCG-B11WGA-EpuloA1</strain>
    </source>
</reference>
<gene>
    <name evidence="1" type="ORF">AN396_12265</name>
</gene>
<comment type="caution">
    <text evidence="1">The sequence shown here is derived from an EMBL/GenBank/DDBJ whole genome shotgun (WGS) entry which is preliminary data.</text>
</comment>
<accession>A0ACC8X7S8</accession>
<sequence length="90" mass="10602">MLETLKIRKDDSICKKTRIPLSKSLKEVINTYMRIFTEVKYINRLVLKQINKYGVYEASLKYIMTDANTMDTLVYCENIRGDLSIVKNLF</sequence>
<evidence type="ECO:0000313" key="1">
    <source>
        <dbReference type="EMBL" id="ONI37833.1"/>
    </source>
</evidence>